<dbReference type="Gene3D" id="3.40.720.10">
    <property type="entry name" value="Alkaline Phosphatase, subunit A"/>
    <property type="match status" value="1"/>
</dbReference>
<evidence type="ECO:0000256" key="6">
    <source>
        <dbReference type="ARBA" id="ARBA00023136"/>
    </source>
</evidence>
<dbReference type="AlphaFoldDB" id="A0A1H6USB2"/>
<dbReference type="RefSeq" id="WP_091828810.1">
    <property type="nucleotide sequence ID" value="NZ_FNZK01000002.1"/>
</dbReference>
<evidence type="ECO:0000256" key="7">
    <source>
        <dbReference type="SAM" id="Phobius"/>
    </source>
</evidence>
<protein>
    <submittedName>
        <fullName evidence="9">Phosphoethanolamine transferase for glucans (OPG), alkaline phosphatase superfamily</fullName>
    </submittedName>
</protein>
<evidence type="ECO:0000256" key="2">
    <source>
        <dbReference type="ARBA" id="ARBA00022475"/>
    </source>
</evidence>
<evidence type="ECO:0000313" key="10">
    <source>
        <dbReference type="Proteomes" id="UP000199662"/>
    </source>
</evidence>
<dbReference type="Pfam" id="PF00884">
    <property type="entry name" value="Sulfatase"/>
    <property type="match status" value="1"/>
</dbReference>
<dbReference type="EMBL" id="FNZK01000002">
    <property type="protein sequence ID" value="SEI95323.1"/>
    <property type="molecule type" value="Genomic_DNA"/>
</dbReference>
<evidence type="ECO:0000256" key="3">
    <source>
        <dbReference type="ARBA" id="ARBA00022679"/>
    </source>
</evidence>
<evidence type="ECO:0000256" key="4">
    <source>
        <dbReference type="ARBA" id="ARBA00022692"/>
    </source>
</evidence>
<evidence type="ECO:0000256" key="5">
    <source>
        <dbReference type="ARBA" id="ARBA00022989"/>
    </source>
</evidence>
<feature type="transmembrane region" description="Helical" evidence="7">
    <location>
        <begin position="21"/>
        <end position="41"/>
    </location>
</feature>
<gene>
    <name evidence="9" type="ORF">SAMN05660742_10254</name>
</gene>
<name>A0A1H6USB2_9FIRM</name>
<comment type="subcellular location">
    <subcellularLocation>
        <location evidence="1">Cell membrane</location>
        <topology evidence="1">Multi-pass membrane protein</topology>
    </subcellularLocation>
</comment>
<feature type="transmembrane region" description="Helical" evidence="7">
    <location>
        <begin position="124"/>
        <end position="148"/>
    </location>
</feature>
<evidence type="ECO:0000259" key="8">
    <source>
        <dbReference type="Pfam" id="PF00884"/>
    </source>
</evidence>
<evidence type="ECO:0000256" key="1">
    <source>
        <dbReference type="ARBA" id="ARBA00004651"/>
    </source>
</evidence>
<dbReference type="STRING" id="84035.SAMN05660742_10254"/>
<dbReference type="CDD" id="cd16017">
    <property type="entry name" value="LptA"/>
    <property type="match status" value="1"/>
</dbReference>
<keyword evidence="10" id="KW-1185">Reference proteome</keyword>
<dbReference type="GO" id="GO:0009244">
    <property type="term" value="P:lipopolysaccharide core region biosynthetic process"/>
    <property type="evidence" value="ECO:0007669"/>
    <property type="project" value="TreeGrafter"/>
</dbReference>
<dbReference type="Proteomes" id="UP000199662">
    <property type="component" value="Unassembled WGS sequence"/>
</dbReference>
<evidence type="ECO:0000313" key="9">
    <source>
        <dbReference type="EMBL" id="SEI95323.1"/>
    </source>
</evidence>
<keyword evidence="4 7" id="KW-0812">Transmembrane</keyword>
<proteinExistence type="predicted"/>
<reference evidence="9 10" key="1">
    <citation type="submission" date="2016-10" db="EMBL/GenBank/DDBJ databases">
        <authorList>
            <person name="de Groot N.N."/>
        </authorList>
    </citation>
    <scope>NUCLEOTIDE SEQUENCE [LARGE SCALE GENOMIC DNA]</scope>
    <source>
        <strain evidence="9 10">DSM 2179</strain>
    </source>
</reference>
<dbReference type="SUPFAM" id="SSF53649">
    <property type="entry name" value="Alkaline phosphatase-like"/>
    <property type="match status" value="1"/>
</dbReference>
<feature type="transmembrane region" description="Helical" evidence="7">
    <location>
        <begin position="84"/>
        <end position="104"/>
    </location>
</feature>
<dbReference type="PANTHER" id="PTHR30443">
    <property type="entry name" value="INNER MEMBRANE PROTEIN"/>
    <property type="match status" value="1"/>
</dbReference>
<dbReference type="InterPro" id="IPR017850">
    <property type="entry name" value="Alkaline_phosphatase_core_sf"/>
</dbReference>
<feature type="transmembrane region" description="Helical" evidence="7">
    <location>
        <begin position="169"/>
        <end position="193"/>
    </location>
</feature>
<dbReference type="GO" id="GO:0016776">
    <property type="term" value="F:phosphotransferase activity, phosphate group as acceptor"/>
    <property type="evidence" value="ECO:0007669"/>
    <property type="project" value="TreeGrafter"/>
</dbReference>
<keyword evidence="5 7" id="KW-1133">Transmembrane helix</keyword>
<sequence length="570" mass="65711">MNRSVWKIRFLRLVIRIQKLFRKNAVFMVLFFLFNYTTLAWSLVNADKIEVMIGYGFSLFLGVTFVTALLQIFRNPLLKNIMKIVLVVGSGIPFMIEFVAMYNYKALIGAGIVNSLLETNSREALEFCNMYFGAAEIIGVVFLIGLFAAIKKYKLISRLHFSRRVQRKIIFGILGVSLVYTVRMLVVYTDFFYSEPLLPMQRAYASAEVAYKNMEAYHTLTSKLNTDIAITENKSKIRNIVFILGESTNRNHMHLYGYNVPNTPNLDALKAKNELSVFTDCVSPHSTTIAVLSKLFTFCDYESDKDWYEYNNLIDVMNAAGYKTFWLSNQESSGVWGNVAQIYAEHSTKHEFTRIRDSREDYGIVDGELFPLVDRAVQEKADKNFYVIHLMGGHGLYYNRFPYSFSKFTKDDIKLNIPNEKKEVIAQYDNALYYNDYIVSGIIDKFRDDETIVIYVPDHSEAIYDETGGFTGHIEENPTRQMIEIPVIMWASDKFKANYPDKWAQIQAAVNKPYMTDDMIHTVLEIADIKTPEFDPTKSIIDEKFDATRKRIFGGKDYDAEIKTGKVQEE</sequence>
<dbReference type="PANTHER" id="PTHR30443:SF2">
    <property type="entry name" value="PHOSPHOETHANOLAMINE TRANSFERASE EPTC"/>
    <property type="match status" value="1"/>
</dbReference>
<feature type="transmembrane region" description="Helical" evidence="7">
    <location>
        <begin position="53"/>
        <end position="72"/>
    </location>
</feature>
<dbReference type="InterPro" id="IPR000917">
    <property type="entry name" value="Sulfatase_N"/>
</dbReference>
<dbReference type="InterPro" id="IPR058130">
    <property type="entry name" value="PEA_transf_C"/>
</dbReference>
<organism evidence="9 10">
    <name type="scientific">Propionispira arboris</name>
    <dbReference type="NCBI Taxonomy" id="84035"/>
    <lineage>
        <taxon>Bacteria</taxon>
        <taxon>Bacillati</taxon>
        <taxon>Bacillota</taxon>
        <taxon>Negativicutes</taxon>
        <taxon>Selenomonadales</taxon>
        <taxon>Selenomonadaceae</taxon>
        <taxon>Propionispira</taxon>
    </lineage>
</organism>
<keyword evidence="2" id="KW-1003">Cell membrane</keyword>
<feature type="domain" description="Sulfatase N-terminal" evidence="8">
    <location>
        <begin position="238"/>
        <end position="529"/>
    </location>
</feature>
<keyword evidence="6 7" id="KW-0472">Membrane</keyword>
<keyword evidence="3 9" id="KW-0808">Transferase</keyword>
<accession>A0A1H6USB2</accession>
<dbReference type="GO" id="GO:0005886">
    <property type="term" value="C:plasma membrane"/>
    <property type="evidence" value="ECO:0007669"/>
    <property type="project" value="UniProtKB-SubCell"/>
</dbReference>
<dbReference type="InterPro" id="IPR040423">
    <property type="entry name" value="PEA_transferase"/>
</dbReference>